<evidence type="ECO:0000256" key="2">
    <source>
        <dbReference type="SAM" id="MobiDB-lite"/>
    </source>
</evidence>
<feature type="region of interest" description="Disordered" evidence="2">
    <location>
        <begin position="1"/>
        <end position="48"/>
    </location>
</feature>
<evidence type="ECO:0000313" key="4">
    <source>
        <dbReference type="EMBL" id="GAI81449.1"/>
    </source>
</evidence>
<reference evidence="4" key="1">
    <citation type="journal article" date="2014" name="Front. Microbiol.">
        <title>High frequency of phylogenetically diverse reductive dehalogenase-homologous genes in deep subseafloor sedimentary metagenomes.</title>
        <authorList>
            <person name="Kawai M."/>
            <person name="Futagami T."/>
            <person name="Toyoda A."/>
            <person name="Takaki Y."/>
            <person name="Nishi S."/>
            <person name="Hori S."/>
            <person name="Arai W."/>
            <person name="Tsubouchi T."/>
            <person name="Morono Y."/>
            <person name="Uchiyama I."/>
            <person name="Ito T."/>
            <person name="Fujiyama A."/>
            <person name="Inagaki F."/>
            <person name="Takami H."/>
        </authorList>
    </citation>
    <scope>NUCLEOTIDE SEQUENCE</scope>
    <source>
        <strain evidence="4">Expedition CK06-06</strain>
    </source>
</reference>
<sequence>MDVLEQVKELVEPPRSPPPPGLKFSHDQTKVPGKSSANGPDRLDYPPRVVQNSSRWMEQVDGGELKRVFDHLSPRSQQILLTLAQQLAESEGISISPGHPPAVADLSAAIPLWEDDLSSREYSDRTIETYSYWVKRILAAVPEPTYLNLIHYLAEQRKRDLAANTRKMMTKGLKSFFN</sequence>
<feature type="compositionally biased region" description="Basic and acidic residues" evidence="2">
    <location>
        <begin position="1"/>
        <end position="12"/>
    </location>
</feature>
<protein>
    <recommendedName>
        <fullName evidence="3">Core-binding (CB) domain-containing protein</fullName>
    </recommendedName>
</protein>
<dbReference type="InterPro" id="IPR010998">
    <property type="entry name" value="Integrase_recombinase_N"/>
</dbReference>
<dbReference type="InterPro" id="IPR044068">
    <property type="entry name" value="CB"/>
</dbReference>
<evidence type="ECO:0000256" key="1">
    <source>
        <dbReference type="ARBA" id="ARBA00023125"/>
    </source>
</evidence>
<accession>X1TN49</accession>
<dbReference type="AlphaFoldDB" id="X1TN49"/>
<dbReference type="GO" id="GO:0003677">
    <property type="term" value="F:DNA binding"/>
    <property type="evidence" value="ECO:0007669"/>
    <property type="project" value="UniProtKB-KW"/>
</dbReference>
<feature type="domain" description="Core-binding (CB)" evidence="3">
    <location>
        <begin position="104"/>
        <end position="178"/>
    </location>
</feature>
<feature type="non-terminal residue" evidence="4">
    <location>
        <position position="178"/>
    </location>
</feature>
<evidence type="ECO:0000259" key="3">
    <source>
        <dbReference type="PROSITE" id="PS51900"/>
    </source>
</evidence>
<gene>
    <name evidence="4" type="ORF">S12H4_23103</name>
</gene>
<comment type="caution">
    <text evidence="4">The sequence shown here is derived from an EMBL/GenBank/DDBJ whole genome shotgun (WGS) entry which is preliminary data.</text>
</comment>
<name>X1TN49_9ZZZZ</name>
<organism evidence="4">
    <name type="scientific">marine sediment metagenome</name>
    <dbReference type="NCBI Taxonomy" id="412755"/>
    <lineage>
        <taxon>unclassified sequences</taxon>
        <taxon>metagenomes</taxon>
        <taxon>ecological metagenomes</taxon>
    </lineage>
</organism>
<dbReference type="Gene3D" id="1.10.150.130">
    <property type="match status" value="1"/>
</dbReference>
<keyword evidence="1" id="KW-0238">DNA-binding</keyword>
<dbReference type="EMBL" id="BARW01012192">
    <property type="protein sequence ID" value="GAI81449.1"/>
    <property type="molecule type" value="Genomic_DNA"/>
</dbReference>
<dbReference type="PROSITE" id="PS51900">
    <property type="entry name" value="CB"/>
    <property type="match status" value="1"/>
</dbReference>
<proteinExistence type="predicted"/>